<protein>
    <submittedName>
        <fullName evidence="1">Uncharacterized protein</fullName>
    </submittedName>
</protein>
<organism evidence="1 2">
    <name type="scientific">Vararia minispora EC-137</name>
    <dbReference type="NCBI Taxonomy" id="1314806"/>
    <lineage>
        <taxon>Eukaryota</taxon>
        <taxon>Fungi</taxon>
        <taxon>Dikarya</taxon>
        <taxon>Basidiomycota</taxon>
        <taxon>Agaricomycotina</taxon>
        <taxon>Agaricomycetes</taxon>
        <taxon>Russulales</taxon>
        <taxon>Lachnocladiaceae</taxon>
        <taxon>Vararia</taxon>
    </lineage>
</organism>
<reference evidence="1" key="2">
    <citation type="journal article" date="2022" name="New Phytol.">
        <title>Evolutionary transition to the ectomycorrhizal habit in the genomes of a hyperdiverse lineage of mushroom-forming fungi.</title>
        <authorList>
            <person name="Looney B."/>
            <person name="Miyauchi S."/>
            <person name="Morin E."/>
            <person name="Drula E."/>
            <person name="Courty P.E."/>
            <person name="Kohler A."/>
            <person name="Kuo A."/>
            <person name="LaButti K."/>
            <person name="Pangilinan J."/>
            <person name="Lipzen A."/>
            <person name="Riley R."/>
            <person name="Andreopoulos W."/>
            <person name="He G."/>
            <person name="Johnson J."/>
            <person name="Nolan M."/>
            <person name="Tritt A."/>
            <person name="Barry K.W."/>
            <person name="Grigoriev I.V."/>
            <person name="Nagy L.G."/>
            <person name="Hibbett D."/>
            <person name="Henrissat B."/>
            <person name="Matheny P.B."/>
            <person name="Labbe J."/>
            <person name="Martin F.M."/>
        </authorList>
    </citation>
    <scope>NUCLEOTIDE SEQUENCE</scope>
    <source>
        <strain evidence="1">EC-137</strain>
    </source>
</reference>
<evidence type="ECO:0000313" key="2">
    <source>
        <dbReference type="Proteomes" id="UP000814128"/>
    </source>
</evidence>
<evidence type="ECO:0000313" key="1">
    <source>
        <dbReference type="EMBL" id="KAI0031795.1"/>
    </source>
</evidence>
<comment type="caution">
    <text evidence="1">The sequence shown here is derived from an EMBL/GenBank/DDBJ whole genome shotgun (WGS) entry which is preliminary data.</text>
</comment>
<dbReference type="EMBL" id="MU273567">
    <property type="protein sequence ID" value="KAI0031795.1"/>
    <property type="molecule type" value="Genomic_DNA"/>
</dbReference>
<dbReference type="Proteomes" id="UP000814128">
    <property type="component" value="Unassembled WGS sequence"/>
</dbReference>
<reference evidence="1" key="1">
    <citation type="submission" date="2021-02" db="EMBL/GenBank/DDBJ databases">
        <authorList>
            <consortium name="DOE Joint Genome Institute"/>
            <person name="Ahrendt S."/>
            <person name="Looney B.P."/>
            <person name="Miyauchi S."/>
            <person name="Morin E."/>
            <person name="Drula E."/>
            <person name="Courty P.E."/>
            <person name="Chicoki N."/>
            <person name="Fauchery L."/>
            <person name="Kohler A."/>
            <person name="Kuo A."/>
            <person name="Labutti K."/>
            <person name="Pangilinan J."/>
            <person name="Lipzen A."/>
            <person name="Riley R."/>
            <person name="Andreopoulos W."/>
            <person name="He G."/>
            <person name="Johnson J."/>
            <person name="Barry K.W."/>
            <person name="Grigoriev I.V."/>
            <person name="Nagy L."/>
            <person name="Hibbett D."/>
            <person name="Henrissat B."/>
            <person name="Matheny P.B."/>
            <person name="Labbe J."/>
            <person name="Martin F."/>
        </authorList>
    </citation>
    <scope>NUCLEOTIDE SEQUENCE</scope>
    <source>
        <strain evidence="1">EC-137</strain>
    </source>
</reference>
<accession>A0ACB8QJJ0</accession>
<name>A0ACB8QJJ0_9AGAM</name>
<gene>
    <name evidence="1" type="ORF">K488DRAFT_86474</name>
</gene>
<sequence length="110" mass="12190">MPIVTAEREAADTQGSVALFFHEKKDEHSAPSAKVFGVSSCHVFRKHTPVDAYLCDDHGVDSIELAIYNYDEQSGSFSDNGDSGSLIFDSEGRMQLMVKYPHADFNRVAF</sequence>
<proteinExistence type="predicted"/>
<keyword evidence="2" id="KW-1185">Reference proteome</keyword>